<dbReference type="OrthoDB" id="9775296at2"/>
<evidence type="ECO:0000313" key="4">
    <source>
        <dbReference type="EMBL" id="RVU26471.1"/>
    </source>
</evidence>
<dbReference type="PANTHER" id="PTHR42901">
    <property type="entry name" value="ALCOHOL DEHYDROGENASE"/>
    <property type="match status" value="1"/>
</dbReference>
<dbReference type="Gene3D" id="3.40.50.720">
    <property type="entry name" value="NAD(P)-binding Rossmann-like Domain"/>
    <property type="match status" value="1"/>
</dbReference>
<dbReference type="EMBL" id="SACY01000001">
    <property type="protein sequence ID" value="RVU26471.1"/>
    <property type="molecule type" value="Genomic_DNA"/>
</dbReference>
<organism evidence="4 5">
    <name type="scientific">Sandaracinomonas limnophila</name>
    <dbReference type="NCBI Taxonomy" id="1862386"/>
    <lineage>
        <taxon>Bacteria</taxon>
        <taxon>Pseudomonadati</taxon>
        <taxon>Bacteroidota</taxon>
        <taxon>Cytophagia</taxon>
        <taxon>Cytophagales</taxon>
        <taxon>Flectobacillaceae</taxon>
        <taxon>Sandaracinomonas</taxon>
    </lineage>
</organism>
<comment type="similarity">
    <text evidence="1 3">Belongs to the short-chain dehydrogenases/reductases (SDR) family.</text>
</comment>
<keyword evidence="2" id="KW-0560">Oxidoreductase</keyword>
<evidence type="ECO:0000313" key="5">
    <source>
        <dbReference type="Proteomes" id="UP000282832"/>
    </source>
</evidence>
<dbReference type="InterPro" id="IPR002347">
    <property type="entry name" value="SDR_fam"/>
</dbReference>
<evidence type="ECO:0000256" key="3">
    <source>
        <dbReference type="RuleBase" id="RU000363"/>
    </source>
</evidence>
<dbReference type="SUPFAM" id="SSF51735">
    <property type="entry name" value="NAD(P)-binding Rossmann-fold domains"/>
    <property type="match status" value="1"/>
</dbReference>
<comment type="caution">
    <text evidence="4">The sequence shown here is derived from an EMBL/GenBank/DDBJ whole genome shotgun (WGS) entry which is preliminary data.</text>
</comment>
<evidence type="ECO:0000256" key="1">
    <source>
        <dbReference type="ARBA" id="ARBA00006484"/>
    </source>
</evidence>
<dbReference type="GO" id="GO:0016616">
    <property type="term" value="F:oxidoreductase activity, acting on the CH-OH group of donors, NAD or NADP as acceptor"/>
    <property type="evidence" value="ECO:0007669"/>
    <property type="project" value="UniProtKB-ARBA"/>
</dbReference>
<dbReference type="Proteomes" id="UP000282832">
    <property type="component" value="Unassembled WGS sequence"/>
</dbReference>
<name>A0A437PW34_9BACT</name>
<sequence length="248" mass="26543">MNKIACVTGASSGIGRATALALASVGYSLILCGRRMERLEELQLEITTPSVCLQFDVKNQPTVQDAFDSLTEEWKSIDVLINNAGNAHGLEPIDQGEIDDWDEMIDVNVKGLLYVSKAVIPGMKARNKGHVVNLSSIAGKMTYANGAVYCASKAAVEALSNGMRLDLNPYNIKVSNIAPGAVNTEFSLVRFKGDQERADSVYKGFEPLYAENVADAIKYVVTAPVNVHISDLTILAGAQAAATVIHKG</sequence>
<dbReference type="RefSeq" id="WP_127802024.1">
    <property type="nucleotide sequence ID" value="NZ_SACY01000001.1"/>
</dbReference>
<dbReference type="InterPro" id="IPR020904">
    <property type="entry name" value="Sc_DH/Rdtase_CS"/>
</dbReference>
<keyword evidence="5" id="KW-1185">Reference proteome</keyword>
<dbReference type="PRINTS" id="PR00080">
    <property type="entry name" value="SDRFAMILY"/>
</dbReference>
<dbReference type="FunFam" id="3.40.50.720:FF:000047">
    <property type="entry name" value="NADP-dependent L-serine/L-allo-threonine dehydrogenase"/>
    <property type="match status" value="1"/>
</dbReference>
<reference evidence="4 5" key="1">
    <citation type="submission" date="2019-01" db="EMBL/GenBank/DDBJ databases">
        <authorList>
            <person name="Chen W.-M."/>
        </authorList>
    </citation>
    <scope>NUCLEOTIDE SEQUENCE [LARGE SCALE GENOMIC DNA]</scope>
    <source>
        <strain evidence="4 5">FSY-15</strain>
    </source>
</reference>
<dbReference type="PANTHER" id="PTHR42901:SF1">
    <property type="entry name" value="ALCOHOL DEHYDROGENASE"/>
    <property type="match status" value="1"/>
</dbReference>
<protein>
    <submittedName>
        <fullName evidence="4">SDR family NAD(P)-dependent oxidoreductase</fullName>
    </submittedName>
</protein>
<dbReference type="InterPro" id="IPR036291">
    <property type="entry name" value="NAD(P)-bd_dom_sf"/>
</dbReference>
<dbReference type="Pfam" id="PF00106">
    <property type="entry name" value="adh_short"/>
    <property type="match status" value="1"/>
</dbReference>
<accession>A0A437PW34</accession>
<gene>
    <name evidence="4" type="ORF">EOJ36_00295</name>
</gene>
<dbReference type="PROSITE" id="PS00061">
    <property type="entry name" value="ADH_SHORT"/>
    <property type="match status" value="1"/>
</dbReference>
<dbReference type="PRINTS" id="PR00081">
    <property type="entry name" value="GDHRDH"/>
</dbReference>
<evidence type="ECO:0000256" key="2">
    <source>
        <dbReference type="ARBA" id="ARBA00023002"/>
    </source>
</evidence>
<dbReference type="AlphaFoldDB" id="A0A437PW34"/>
<proteinExistence type="inferred from homology"/>